<proteinExistence type="predicted"/>
<name>A0A6A5X796_9PLEO</name>
<feature type="transmembrane region" description="Helical" evidence="5">
    <location>
        <begin position="43"/>
        <end position="61"/>
    </location>
</feature>
<evidence type="ECO:0000256" key="3">
    <source>
        <dbReference type="ARBA" id="ARBA00022989"/>
    </source>
</evidence>
<feature type="transmembrane region" description="Helical" evidence="5">
    <location>
        <begin position="82"/>
        <end position="102"/>
    </location>
</feature>
<dbReference type="GO" id="GO:0016020">
    <property type="term" value="C:membrane"/>
    <property type="evidence" value="ECO:0007669"/>
    <property type="project" value="UniProtKB-SubCell"/>
</dbReference>
<dbReference type="InterPro" id="IPR007568">
    <property type="entry name" value="RTA1"/>
</dbReference>
<dbReference type="RefSeq" id="XP_033377157.1">
    <property type="nucleotide sequence ID" value="XM_033525534.1"/>
</dbReference>
<feature type="transmembrane region" description="Helical" evidence="5">
    <location>
        <begin position="156"/>
        <end position="180"/>
    </location>
</feature>
<dbReference type="Pfam" id="PF04479">
    <property type="entry name" value="RTA1"/>
    <property type="match status" value="1"/>
</dbReference>
<keyword evidence="4 5" id="KW-0472">Membrane</keyword>
<dbReference type="EMBL" id="ML978081">
    <property type="protein sequence ID" value="KAF2008818.1"/>
    <property type="molecule type" value="Genomic_DNA"/>
</dbReference>
<evidence type="ECO:0000256" key="2">
    <source>
        <dbReference type="ARBA" id="ARBA00022692"/>
    </source>
</evidence>
<keyword evidence="7" id="KW-1185">Reference proteome</keyword>
<dbReference type="AlphaFoldDB" id="A0A6A5X796"/>
<keyword evidence="2 5" id="KW-0812">Transmembrane</keyword>
<evidence type="ECO:0000313" key="6">
    <source>
        <dbReference type="EMBL" id="KAF2008818.1"/>
    </source>
</evidence>
<dbReference type="Proteomes" id="UP000799778">
    <property type="component" value="Unassembled WGS sequence"/>
</dbReference>
<feature type="transmembrane region" description="Helical" evidence="5">
    <location>
        <begin position="237"/>
        <end position="255"/>
    </location>
</feature>
<comment type="subcellular location">
    <subcellularLocation>
        <location evidence="1">Membrane</location>
        <topology evidence="1">Multi-pass membrane protein</topology>
    </subcellularLocation>
</comment>
<feature type="transmembrane region" description="Helical" evidence="5">
    <location>
        <begin position="200"/>
        <end position="217"/>
    </location>
</feature>
<protein>
    <submittedName>
        <fullName evidence="6">RTA1-domain-containing protein</fullName>
    </submittedName>
</protein>
<evidence type="ECO:0000256" key="1">
    <source>
        <dbReference type="ARBA" id="ARBA00004141"/>
    </source>
</evidence>
<dbReference type="PANTHER" id="PTHR31465:SF35">
    <property type="entry name" value="RTA1 DOMAIN PROTEIN-RELATED"/>
    <property type="match status" value="1"/>
</dbReference>
<sequence length="292" mass="32702">MAADGKFKFYHYDPSFGAAVTFVLFFTIVTIRHIQLLFKSRTWSFIAFVIGCLFEAIGYVARAMSARQSPDWKLMPYIMQSLLALLGPTFYAASIYMVFGRLVRLLDAGSYSIIKTKWLTKFFLLGDVLSFFGQGGGGGILATAKSESSQKLGNNVILLGLGIQVLFFAFFMVVTVMFHVRIAKNPTSKSLTIATPWVRFLWILYLASLLIMIRSVFRMIEYAQGNDGALLQKEVYVYLLDATLMVIVAAIFAVYHPGEVLQDYNNLAETKDDTMISDNIPLSKGARFSRSV</sequence>
<dbReference type="GeneID" id="54282931"/>
<dbReference type="PANTHER" id="PTHR31465">
    <property type="entry name" value="PROTEIN RTA1-RELATED"/>
    <property type="match status" value="1"/>
</dbReference>
<evidence type="ECO:0000313" key="7">
    <source>
        <dbReference type="Proteomes" id="UP000799778"/>
    </source>
</evidence>
<reference evidence="6" key="1">
    <citation type="journal article" date="2020" name="Stud. Mycol.">
        <title>101 Dothideomycetes genomes: a test case for predicting lifestyles and emergence of pathogens.</title>
        <authorList>
            <person name="Haridas S."/>
            <person name="Albert R."/>
            <person name="Binder M."/>
            <person name="Bloem J."/>
            <person name="Labutti K."/>
            <person name="Salamov A."/>
            <person name="Andreopoulos B."/>
            <person name="Baker S."/>
            <person name="Barry K."/>
            <person name="Bills G."/>
            <person name="Bluhm B."/>
            <person name="Cannon C."/>
            <person name="Castanera R."/>
            <person name="Culley D."/>
            <person name="Daum C."/>
            <person name="Ezra D."/>
            <person name="Gonzalez J."/>
            <person name="Henrissat B."/>
            <person name="Kuo A."/>
            <person name="Liang C."/>
            <person name="Lipzen A."/>
            <person name="Lutzoni F."/>
            <person name="Magnuson J."/>
            <person name="Mondo S."/>
            <person name="Nolan M."/>
            <person name="Ohm R."/>
            <person name="Pangilinan J."/>
            <person name="Park H.-J."/>
            <person name="Ramirez L."/>
            <person name="Alfaro M."/>
            <person name="Sun H."/>
            <person name="Tritt A."/>
            <person name="Yoshinaga Y."/>
            <person name="Zwiers L.-H."/>
            <person name="Turgeon B."/>
            <person name="Goodwin S."/>
            <person name="Spatafora J."/>
            <person name="Crous P."/>
            <person name="Grigoriev I."/>
        </authorList>
    </citation>
    <scope>NUCLEOTIDE SEQUENCE</scope>
    <source>
        <strain evidence="6">CBS 175.79</strain>
    </source>
</reference>
<organism evidence="6 7">
    <name type="scientific">Aaosphaeria arxii CBS 175.79</name>
    <dbReference type="NCBI Taxonomy" id="1450172"/>
    <lineage>
        <taxon>Eukaryota</taxon>
        <taxon>Fungi</taxon>
        <taxon>Dikarya</taxon>
        <taxon>Ascomycota</taxon>
        <taxon>Pezizomycotina</taxon>
        <taxon>Dothideomycetes</taxon>
        <taxon>Pleosporomycetidae</taxon>
        <taxon>Pleosporales</taxon>
        <taxon>Pleosporales incertae sedis</taxon>
        <taxon>Aaosphaeria</taxon>
    </lineage>
</organism>
<evidence type="ECO:0000256" key="4">
    <source>
        <dbReference type="ARBA" id="ARBA00023136"/>
    </source>
</evidence>
<accession>A0A6A5X796</accession>
<feature type="transmembrane region" description="Helical" evidence="5">
    <location>
        <begin position="12"/>
        <end position="31"/>
    </location>
</feature>
<dbReference type="OrthoDB" id="3358017at2759"/>
<evidence type="ECO:0000256" key="5">
    <source>
        <dbReference type="SAM" id="Phobius"/>
    </source>
</evidence>
<feature type="transmembrane region" description="Helical" evidence="5">
    <location>
        <begin position="122"/>
        <end position="144"/>
    </location>
</feature>
<gene>
    <name evidence="6" type="ORF">BU24DRAFT_402623</name>
</gene>
<keyword evidence="3 5" id="KW-1133">Transmembrane helix</keyword>